<organism evidence="2 3">
    <name type="scientific">Pengzhenrongella sicca</name>
    <dbReference type="NCBI Taxonomy" id="2819238"/>
    <lineage>
        <taxon>Bacteria</taxon>
        <taxon>Bacillati</taxon>
        <taxon>Actinomycetota</taxon>
        <taxon>Actinomycetes</taxon>
        <taxon>Micrococcales</taxon>
        <taxon>Pengzhenrongella</taxon>
    </lineage>
</organism>
<evidence type="ECO:0000313" key="2">
    <source>
        <dbReference type="EMBL" id="QTE31239.1"/>
    </source>
</evidence>
<evidence type="ECO:0008006" key="4">
    <source>
        <dbReference type="Google" id="ProtNLM"/>
    </source>
</evidence>
<keyword evidence="3" id="KW-1185">Reference proteome</keyword>
<name>A0A8A4ZJU5_9MICO</name>
<dbReference type="AlphaFoldDB" id="A0A8A4ZJU5"/>
<dbReference type="Proteomes" id="UP000663937">
    <property type="component" value="Chromosome"/>
</dbReference>
<proteinExistence type="predicted"/>
<sequence length="210" mass="20105">MEGRGGGRAGVGVRVGASGRAAGAGGRAHVGVGAGARGRAGAAADLAVVVVEVASQLRAGADPRQAWERTLGVAVGPTGLPRPDQLEALVGTGGHAHVVAVLAAGRLAGALGAPLAPVLERVAAALGEAGEAEGERRAALAGPRSTAWVLTALPVLGVALGAAVGADPIGVLLGGGAGTAALLAGLALLAVGRWWIARLVRAAVRRGTGS</sequence>
<accession>A0A8A4ZJU5</accession>
<keyword evidence="1" id="KW-0472">Membrane</keyword>
<dbReference type="EMBL" id="CP071868">
    <property type="protein sequence ID" value="QTE31239.1"/>
    <property type="molecule type" value="Genomic_DNA"/>
</dbReference>
<evidence type="ECO:0000256" key="1">
    <source>
        <dbReference type="SAM" id="Phobius"/>
    </source>
</evidence>
<evidence type="ECO:0000313" key="3">
    <source>
        <dbReference type="Proteomes" id="UP000663937"/>
    </source>
</evidence>
<feature type="transmembrane region" description="Helical" evidence="1">
    <location>
        <begin position="172"/>
        <end position="196"/>
    </location>
</feature>
<keyword evidence="1" id="KW-1133">Transmembrane helix</keyword>
<gene>
    <name evidence="2" type="ORF">J4E96_01255</name>
</gene>
<feature type="transmembrane region" description="Helical" evidence="1">
    <location>
        <begin position="146"/>
        <end position="166"/>
    </location>
</feature>
<dbReference type="KEGG" id="psic:J4E96_01255"/>
<dbReference type="PANTHER" id="PTHR35007:SF4">
    <property type="entry name" value="CONSERVED TRANSMEMBRANE PROTEIN-RELATED"/>
    <property type="match status" value="1"/>
</dbReference>
<keyword evidence="1" id="KW-0812">Transmembrane</keyword>
<reference evidence="2" key="1">
    <citation type="submission" date="2021-03" db="EMBL/GenBank/DDBJ databases">
        <title>Pengzhenrongella sicca gen. nov., sp. nov., a new member of suborder Micrococcineae isolated from High-Arctic tundra soil.</title>
        <authorList>
            <person name="Peng F."/>
        </authorList>
    </citation>
    <scope>NUCLEOTIDE SEQUENCE</scope>
    <source>
        <strain evidence="2">LRZ-2</strain>
    </source>
</reference>
<dbReference type="PANTHER" id="PTHR35007">
    <property type="entry name" value="INTEGRAL MEMBRANE PROTEIN-RELATED"/>
    <property type="match status" value="1"/>
</dbReference>
<protein>
    <recommendedName>
        <fullName evidence="4">Type II secretion system protein GspF domain-containing protein</fullName>
    </recommendedName>
</protein>